<gene>
    <name evidence="4" type="ORF">GCM10010249_45870</name>
</gene>
<dbReference type="Proteomes" id="UP000654123">
    <property type="component" value="Unassembled WGS sequence"/>
</dbReference>
<feature type="region of interest" description="Disordered" evidence="1">
    <location>
        <begin position="119"/>
        <end position="154"/>
    </location>
</feature>
<keyword evidence="3" id="KW-0732">Signal</keyword>
<dbReference type="AlphaFoldDB" id="A0A918B361"/>
<proteinExistence type="predicted"/>
<protein>
    <submittedName>
        <fullName evidence="4">Uncharacterized protein</fullName>
    </submittedName>
</protein>
<comment type="caution">
    <text evidence="4">The sequence shown here is derived from an EMBL/GenBank/DDBJ whole genome shotgun (WGS) entry which is preliminary data.</text>
</comment>
<dbReference type="EMBL" id="BMSV01000009">
    <property type="protein sequence ID" value="GGQ21922.1"/>
    <property type="molecule type" value="Genomic_DNA"/>
</dbReference>
<accession>A0A918B361</accession>
<feature type="chain" id="PRO_5037368146" evidence="3">
    <location>
        <begin position="28"/>
        <end position="213"/>
    </location>
</feature>
<evidence type="ECO:0000313" key="5">
    <source>
        <dbReference type="Proteomes" id="UP000654123"/>
    </source>
</evidence>
<reference evidence="4" key="2">
    <citation type="submission" date="2020-09" db="EMBL/GenBank/DDBJ databases">
        <authorList>
            <person name="Sun Q."/>
            <person name="Ohkuma M."/>
        </authorList>
    </citation>
    <scope>NUCLEOTIDE SEQUENCE</scope>
    <source>
        <strain evidence="4">JCM 4335</strain>
    </source>
</reference>
<organism evidence="4 5">
    <name type="scientific">Streptomyces roseolilacinus</name>
    <dbReference type="NCBI Taxonomy" id="66904"/>
    <lineage>
        <taxon>Bacteria</taxon>
        <taxon>Bacillati</taxon>
        <taxon>Actinomycetota</taxon>
        <taxon>Actinomycetes</taxon>
        <taxon>Kitasatosporales</taxon>
        <taxon>Streptomycetaceae</taxon>
        <taxon>Streptomyces</taxon>
    </lineage>
</organism>
<feature type="transmembrane region" description="Helical" evidence="2">
    <location>
        <begin position="181"/>
        <end position="198"/>
    </location>
</feature>
<keyword evidence="2" id="KW-1133">Transmembrane helix</keyword>
<keyword evidence="2" id="KW-0812">Transmembrane</keyword>
<evidence type="ECO:0000256" key="1">
    <source>
        <dbReference type="SAM" id="MobiDB-lite"/>
    </source>
</evidence>
<evidence type="ECO:0000256" key="3">
    <source>
        <dbReference type="SAM" id="SignalP"/>
    </source>
</evidence>
<sequence length="213" mass="20699">MRSGVAALRAAAAAVLALVPAAGPALAAGDPPEARVTAVVAPADVAPGGDVDVRVEGCAGPGGTVRSEAFVADVQLSGRTGGEGGALHGDTTVRSGTATGTYPLTVVCAGRDHRGAGRVHVEPAPPPSPHAPVRAGGGGAALPAPNMPSAAEWPTPDMPSVAEHPVADAPGVAEQGPGTRHTVIGLVLAAAAAVAVAVRSARRRRRGPGADRP</sequence>
<keyword evidence="2" id="KW-0472">Membrane</keyword>
<name>A0A918B361_9ACTN</name>
<evidence type="ECO:0000256" key="2">
    <source>
        <dbReference type="SAM" id="Phobius"/>
    </source>
</evidence>
<reference evidence="4" key="1">
    <citation type="journal article" date="2014" name="Int. J. Syst. Evol. Microbiol.">
        <title>Complete genome sequence of Corynebacterium casei LMG S-19264T (=DSM 44701T), isolated from a smear-ripened cheese.</title>
        <authorList>
            <consortium name="US DOE Joint Genome Institute (JGI-PGF)"/>
            <person name="Walter F."/>
            <person name="Albersmeier A."/>
            <person name="Kalinowski J."/>
            <person name="Ruckert C."/>
        </authorList>
    </citation>
    <scope>NUCLEOTIDE SEQUENCE</scope>
    <source>
        <strain evidence="4">JCM 4335</strain>
    </source>
</reference>
<keyword evidence="5" id="KW-1185">Reference proteome</keyword>
<feature type="signal peptide" evidence="3">
    <location>
        <begin position="1"/>
        <end position="27"/>
    </location>
</feature>
<evidence type="ECO:0000313" key="4">
    <source>
        <dbReference type="EMBL" id="GGQ21922.1"/>
    </source>
</evidence>